<feature type="compositionally biased region" description="Low complexity" evidence="22">
    <location>
        <begin position="1"/>
        <end position="24"/>
    </location>
</feature>
<evidence type="ECO:0000256" key="9">
    <source>
        <dbReference type="ARBA" id="ARBA00022679"/>
    </source>
</evidence>
<keyword evidence="10 21" id="KW-0812">Transmembrane</keyword>
<keyword evidence="13 21" id="KW-0418">Kinase</keyword>
<organism evidence="23 24">
    <name type="scientific">Comamonas avium</name>
    <dbReference type="NCBI Taxonomy" id="2762231"/>
    <lineage>
        <taxon>Bacteria</taxon>
        <taxon>Pseudomonadati</taxon>
        <taxon>Pseudomonadota</taxon>
        <taxon>Betaproteobacteria</taxon>
        <taxon>Burkholderiales</taxon>
        <taxon>Comamonadaceae</taxon>
        <taxon>Comamonas</taxon>
    </lineage>
</organism>
<keyword evidence="12 21" id="KW-0547">Nucleotide-binding</keyword>
<comment type="cofactor">
    <cofactor evidence="1">
        <name>Mg(2+)</name>
        <dbReference type="ChEBI" id="CHEBI:18420"/>
    </cofactor>
</comment>
<dbReference type="GO" id="GO:0016301">
    <property type="term" value="F:kinase activity"/>
    <property type="evidence" value="ECO:0007669"/>
    <property type="project" value="UniProtKB-KW"/>
</dbReference>
<evidence type="ECO:0000256" key="14">
    <source>
        <dbReference type="ARBA" id="ARBA00022840"/>
    </source>
</evidence>
<dbReference type="EMBL" id="JACSQK010000001">
    <property type="protein sequence ID" value="MBD7958918.1"/>
    <property type="molecule type" value="Genomic_DNA"/>
</dbReference>
<keyword evidence="9 21" id="KW-0808">Transferase</keyword>
<evidence type="ECO:0000256" key="22">
    <source>
        <dbReference type="SAM" id="MobiDB-lite"/>
    </source>
</evidence>
<evidence type="ECO:0000256" key="6">
    <source>
        <dbReference type="ARBA" id="ARBA00022475"/>
    </source>
</evidence>
<evidence type="ECO:0000256" key="2">
    <source>
        <dbReference type="ARBA" id="ARBA00004429"/>
    </source>
</evidence>
<keyword evidence="17 21" id="KW-0443">Lipid metabolism</keyword>
<keyword evidence="24" id="KW-1185">Reference proteome</keyword>
<dbReference type="RefSeq" id="WP_191721348.1">
    <property type="nucleotide sequence ID" value="NZ_JACSQK010000001.1"/>
</dbReference>
<feature type="transmembrane region" description="Helical" evidence="21">
    <location>
        <begin position="82"/>
        <end position="102"/>
    </location>
</feature>
<feature type="transmembrane region" description="Helical" evidence="21">
    <location>
        <begin position="123"/>
        <end position="147"/>
    </location>
</feature>
<sequence length="148" mass="16107">MSHTPLAQAGSSLQASAPQQAPIQDANPQKNRTGFQRIWHATLYSLQGLQAAWQEKAFRQEACLAVVLIPAACWLGQSWVEAFILIATVCLVLVVELLNSAVEAAVDRIGLEWHALSKKAKDFGSAAVFMALLLCAGAWITAVYSYFF</sequence>
<protein>
    <recommendedName>
        <fullName evidence="5 21">Diacylglycerol kinase</fullName>
        <ecNumber evidence="4 21">2.7.1.107</ecNumber>
    </recommendedName>
</protein>
<dbReference type="Proteomes" id="UP000634919">
    <property type="component" value="Unassembled WGS sequence"/>
</dbReference>
<comment type="caution">
    <text evidence="21">Lacks conserved residue(s) required for the propagation of feature annotation.</text>
</comment>
<dbReference type="Pfam" id="PF01219">
    <property type="entry name" value="DAGK_prokar"/>
    <property type="match status" value="1"/>
</dbReference>
<keyword evidence="15" id="KW-0460">Magnesium</keyword>
<comment type="similarity">
    <text evidence="3 21">Belongs to the bacterial diacylglycerol kinase family.</text>
</comment>
<evidence type="ECO:0000256" key="11">
    <source>
        <dbReference type="ARBA" id="ARBA00022723"/>
    </source>
</evidence>
<feature type="region of interest" description="Disordered" evidence="22">
    <location>
        <begin position="1"/>
        <end position="29"/>
    </location>
</feature>
<evidence type="ECO:0000256" key="20">
    <source>
        <dbReference type="ARBA" id="ARBA00023264"/>
    </source>
</evidence>
<name>A0ABR8S611_9BURK</name>
<dbReference type="InterPro" id="IPR036945">
    <property type="entry name" value="DAGK_sf"/>
</dbReference>
<evidence type="ECO:0000256" key="21">
    <source>
        <dbReference type="RuleBase" id="RU363065"/>
    </source>
</evidence>
<evidence type="ECO:0000313" key="24">
    <source>
        <dbReference type="Proteomes" id="UP000634919"/>
    </source>
</evidence>
<evidence type="ECO:0000256" key="12">
    <source>
        <dbReference type="ARBA" id="ARBA00022741"/>
    </source>
</evidence>
<dbReference type="PANTHER" id="PTHR34299:SF1">
    <property type="entry name" value="DIACYLGLYCEROL KINASE"/>
    <property type="match status" value="1"/>
</dbReference>
<evidence type="ECO:0000256" key="19">
    <source>
        <dbReference type="ARBA" id="ARBA00023209"/>
    </source>
</evidence>
<comment type="catalytic activity">
    <reaction evidence="21">
        <text>a 1,2-diacyl-sn-glycerol + ATP = a 1,2-diacyl-sn-glycero-3-phosphate + ADP + H(+)</text>
        <dbReference type="Rhea" id="RHEA:10272"/>
        <dbReference type="ChEBI" id="CHEBI:15378"/>
        <dbReference type="ChEBI" id="CHEBI:17815"/>
        <dbReference type="ChEBI" id="CHEBI:30616"/>
        <dbReference type="ChEBI" id="CHEBI:58608"/>
        <dbReference type="ChEBI" id="CHEBI:456216"/>
        <dbReference type="EC" id="2.7.1.107"/>
    </reaction>
</comment>
<dbReference type="PANTHER" id="PTHR34299">
    <property type="entry name" value="DIACYLGLYCEROL KINASE"/>
    <property type="match status" value="1"/>
</dbReference>
<keyword evidence="6" id="KW-1003">Cell membrane</keyword>
<keyword evidence="19" id="KW-0594">Phospholipid biosynthesis</keyword>
<keyword evidence="20 21" id="KW-1208">Phospholipid metabolism</keyword>
<evidence type="ECO:0000313" key="23">
    <source>
        <dbReference type="EMBL" id="MBD7958918.1"/>
    </source>
</evidence>
<accession>A0ABR8S611</accession>
<comment type="subcellular location">
    <subcellularLocation>
        <location evidence="2 21">Cell inner membrane</location>
        <topology evidence="2 21">Multi-pass membrane protein</topology>
    </subcellularLocation>
</comment>
<proteinExistence type="inferred from homology"/>
<dbReference type="PROSITE" id="PS01069">
    <property type="entry name" value="DAGK_PROKAR"/>
    <property type="match status" value="1"/>
</dbReference>
<comment type="caution">
    <text evidence="23">The sequence shown here is derived from an EMBL/GenBank/DDBJ whole genome shotgun (WGS) entry which is preliminary data.</text>
</comment>
<keyword evidence="8 21" id="KW-0997">Cell inner membrane</keyword>
<keyword evidence="7" id="KW-0444">Lipid biosynthesis</keyword>
<evidence type="ECO:0000256" key="7">
    <source>
        <dbReference type="ARBA" id="ARBA00022516"/>
    </source>
</evidence>
<evidence type="ECO:0000256" key="8">
    <source>
        <dbReference type="ARBA" id="ARBA00022519"/>
    </source>
</evidence>
<evidence type="ECO:0000256" key="18">
    <source>
        <dbReference type="ARBA" id="ARBA00023136"/>
    </source>
</evidence>
<evidence type="ECO:0000256" key="16">
    <source>
        <dbReference type="ARBA" id="ARBA00022989"/>
    </source>
</evidence>
<keyword evidence="16 21" id="KW-1133">Transmembrane helix</keyword>
<gene>
    <name evidence="23" type="ORF">H9646_00325</name>
</gene>
<comment type="function">
    <text evidence="21">Catalyzes the ATP-dependent phosphorylation of sn-l,2-diacylglycerol (DAG) to phosphatidic acid. Involved in the recycling of diacylglycerol produced as a by-product during membrane-derived oligosaccharide (MDO) biosynthesis.</text>
</comment>
<reference evidence="23 24" key="1">
    <citation type="submission" date="2020-08" db="EMBL/GenBank/DDBJ databases">
        <title>A Genomic Blueprint of the Chicken Gut Microbiome.</title>
        <authorList>
            <person name="Gilroy R."/>
            <person name="Ravi A."/>
            <person name="Getino M."/>
            <person name="Pursley I."/>
            <person name="Horton D.L."/>
            <person name="Alikhan N.-F."/>
            <person name="Baker D."/>
            <person name="Gharbi K."/>
            <person name="Hall N."/>
            <person name="Watson M."/>
            <person name="Adriaenssens E.M."/>
            <person name="Foster-Nyarko E."/>
            <person name="Jarju S."/>
            <person name="Secka A."/>
            <person name="Antonio M."/>
            <person name="Oren A."/>
            <person name="Chaudhuri R."/>
            <person name="La Ragione R.M."/>
            <person name="Hildebrand F."/>
            <person name="Pallen M.J."/>
        </authorList>
    </citation>
    <scope>NUCLEOTIDE SEQUENCE [LARGE SCALE GENOMIC DNA]</scope>
    <source>
        <strain evidence="23 24">Sa2CVA6</strain>
    </source>
</reference>
<dbReference type="EC" id="2.7.1.107" evidence="4 21"/>
<evidence type="ECO:0000256" key="5">
    <source>
        <dbReference type="ARBA" id="ARBA00017575"/>
    </source>
</evidence>
<evidence type="ECO:0000256" key="1">
    <source>
        <dbReference type="ARBA" id="ARBA00001946"/>
    </source>
</evidence>
<evidence type="ECO:0000256" key="3">
    <source>
        <dbReference type="ARBA" id="ARBA00005967"/>
    </source>
</evidence>
<evidence type="ECO:0000256" key="15">
    <source>
        <dbReference type="ARBA" id="ARBA00022842"/>
    </source>
</evidence>
<keyword evidence="11" id="KW-0479">Metal-binding</keyword>
<evidence type="ECO:0000256" key="10">
    <source>
        <dbReference type="ARBA" id="ARBA00022692"/>
    </source>
</evidence>
<evidence type="ECO:0000256" key="17">
    <source>
        <dbReference type="ARBA" id="ARBA00023098"/>
    </source>
</evidence>
<dbReference type="Gene3D" id="1.10.287.3610">
    <property type="match status" value="1"/>
</dbReference>
<dbReference type="CDD" id="cd14264">
    <property type="entry name" value="DAGK_IM"/>
    <property type="match status" value="1"/>
</dbReference>
<keyword evidence="18 21" id="KW-0472">Membrane</keyword>
<evidence type="ECO:0000256" key="4">
    <source>
        <dbReference type="ARBA" id="ARBA00012133"/>
    </source>
</evidence>
<dbReference type="InterPro" id="IPR033718">
    <property type="entry name" value="DAGK_prok"/>
</dbReference>
<keyword evidence="14 21" id="KW-0067">ATP-binding</keyword>
<dbReference type="InterPro" id="IPR000829">
    <property type="entry name" value="DAGK"/>
</dbReference>
<evidence type="ECO:0000256" key="13">
    <source>
        <dbReference type="ARBA" id="ARBA00022777"/>
    </source>
</evidence>